<evidence type="ECO:0000313" key="3">
    <source>
        <dbReference type="Proteomes" id="UP001186944"/>
    </source>
</evidence>
<gene>
    <name evidence="2" type="ORF">FSP39_010352</name>
</gene>
<evidence type="ECO:0000313" key="2">
    <source>
        <dbReference type="EMBL" id="KAK3104800.1"/>
    </source>
</evidence>
<feature type="compositionally biased region" description="Basic and acidic residues" evidence="1">
    <location>
        <begin position="31"/>
        <end position="72"/>
    </location>
</feature>
<dbReference type="EMBL" id="VSWD01000004">
    <property type="protein sequence ID" value="KAK3104800.1"/>
    <property type="molecule type" value="Genomic_DNA"/>
</dbReference>
<comment type="caution">
    <text evidence="2">The sequence shown here is derived from an EMBL/GenBank/DDBJ whole genome shotgun (WGS) entry which is preliminary data.</text>
</comment>
<dbReference type="Proteomes" id="UP001186944">
    <property type="component" value="Unassembled WGS sequence"/>
</dbReference>
<sequence length="295" mass="33101">MDSERQEEVQDGSSGVPEGLGEGGESGTEIASKKEEFDTESTKDAESTTSSDRPELEINDFQSRHSEANMDDKEPEAEVLDEELFEEPHKGQEVKVKIARNDGTEQITLTNEQTSEGKNENDDYEDDFEESYEGKDASSRDRSNIDRNEDDNIGSVSDIEEDLEGDALDDSYIGLPPARERPITMETGHPSKYFHGDEDSVISDIFTDIGGKFKNLVHGSPVLEETKPVSTGTERYDNLRSSYTRPSPRPLAGRYLSVSTPSLDRPYQPPPIRYGYYLDDDEMKVISILRVIKRV</sequence>
<feature type="compositionally biased region" description="Basic and acidic residues" evidence="1">
    <location>
        <begin position="86"/>
        <end position="103"/>
    </location>
</feature>
<feature type="compositionally biased region" description="Polar residues" evidence="1">
    <location>
        <begin position="104"/>
        <end position="114"/>
    </location>
</feature>
<feature type="compositionally biased region" description="Basic and acidic residues" evidence="1">
    <location>
        <begin position="132"/>
        <end position="147"/>
    </location>
</feature>
<evidence type="ECO:0000256" key="1">
    <source>
        <dbReference type="SAM" id="MobiDB-lite"/>
    </source>
</evidence>
<reference evidence="2" key="1">
    <citation type="submission" date="2019-08" db="EMBL/GenBank/DDBJ databases">
        <title>The improved chromosome-level genome for the pearl oyster Pinctada fucata martensii using PacBio sequencing and Hi-C.</title>
        <authorList>
            <person name="Zheng Z."/>
        </authorList>
    </citation>
    <scope>NUCLEOTIDE SEQUENCE</scope>
    <source>
        <strain evidence="2">ZZ-2019</strain>
        <tissue evidence="2">Adductor muscle</tissue>
    </source>
</reference>
<protein>
    <submittedName>
        <fullName evidence="2">Uncharacterized protein</fullName>
    </submittedName>
</protein>
<keyword evidence="3" id="KW-1185">Reference proteome</keyword>
<feature type="compositionally biased region" description="Acidic residues" evidence="1">
    <location>
        <begin position="122"/>
        <end position="131"/>
    </location>
</feature>
<organism evidence="2 3">
    <name type="scientific">Pinctada imbricata</name>
    <name type="common">Atlantic pearl-oyster</name>
    <name type="synonym">Pinctada martensii</name>
    <dbReference type="NCBI Taxonomy" id="66713"/>
    <lineage>
        <taxon>Eukaryota</taxon>
        <taxon>Metazoa</taxon>
        <taxon>Spiralia</taxon>
        <taxon>Lophotrochozoa</taxon>
        <taxon>Mollusca</taxon>
        <taxon>Bivalvia</taxon>
        <taxon>Autobranchia</taxon>
        <taxon>Pteriomorphia</taxon>
        <taxon>Pterioida</taxon>
        <taxon>Pterioidea</taxon>
        <taxon>Pteriidae</taxon>
        <taxon>Pinctada</taxon>
    </lineage>
</organism>
<feature type="compositionally biased region" description="Acidic residues" evidence="1">
    <location>
        <begin position="148"/>
        <end position="169"/>
    </location>
</feature>
<accession>A0AA89C932</accession>
<feature type="region of interest" description="Disordered" evidence="1">
    <location>
        <begin position="250"/>
        <end position="270"/>
    </location>
</feature>
<name>A0AA89C932_PINIB</name>
<dbReference type="AlphaFoldDB" id="A0AA89C932"/>
<feature type="compositionally biased region" description="Acidic residues" evidence="1">
    <location>
        <begin position="73"/>
        <end position="85"/>
    </location>
</feature>
<feature type="region of interest" description="Disordered" evidence="1">
    <location>
        <begin position="1"/>
        <end position="169"/>
    </location>
</feature>
<proteinExistence type="predicted"/>